<feature type="disulfide bond" evidence="5">
    <location>
        <begin position="939"/>
        <end position="966"/>
    </location>
</feature>
<keyword evidence="9" id="KW-1185">Reference proteome</keyword>
<feature type="domain" description="Sushi" evidence="7">
    <location>
        <begin position="1094"/>
        <end position="1152"/>
    </location>
</feature>
<dbReference type="Gene3D" id="2.10.70.10">
    <property type="entry name" value="Complement Module, domain 1"/>
    <property type="match status" value="19"/>
</dbReference>
<evidence type="ECO:0000256" key="2">
    <source>
        <dbReference type="ARBA" id="ARBA00022659"/>
    </source>
</evidence>
<feature type="domain" description="Sushi" evidence="7">
    <location>
        <begin position="269"/>
        <end position="333"/>
    </location>
</feature>
<feature type="disulfide bond" evidence="5">
    <location>
        <begin position="1096"/>
        <end position="1139"/>
    </location>
</feature>
<dbReference type="PROSITE" id="PS50923">
    <property type="entry name" value="SUSHI"/>
    <property type="match status" value="13"/>
</dbReference>
<comment type="subcellular location">
    <subcellularLocation>
        <location evidence="1">Virion</location>
    </subcellularLocation>
</comment>
<sequence>MHKIRRSCVLFLWMYTLTFVKSQDCTLAQFTGSKLFDLNFDTSDLEASYPPGKQVRVSCNVGYTGFFKLICTEGNWQSIGTKCEAKSCGHPGDAQFADFHLEKGDDFVFGSQVVYNCHKGYQMVSRRNYRTCMAAGWDGVVPVCEALQCPVIHINDTIQVTGDPEEATYGNVLRFSCKSSTEILYGPAEIYCDENGMWSDNPPRCEAVKCKVPEIEHGTVTGDITDYNEHQILYFECNARYGKSEERPSKCTKMGQRADWSPTPACEPIKCKLQLSQLEGTRYDPPHRNVFSPGETLRVTCEARYWIFNPQDSSTVVTCRDDGQWTSDPTCKEVTCSRPYDQHIYYWDNYWQRKKTLGDTVRYSCTSGYKSTNGATRATCTRDGWTPDPLCQEITCDRREIPNAAIDNMKEKYKYSEWANYVCNEGYRGRFTLTCTERGWEGNPQCTEITCDPPRYRNADIVNYKTIYRYKEQAVYECRDGNRGGFTLTCTEQGWIGRTQCTEITCDPPTYDDLDIVNPKKKYKFKERAEYKCKDADKEHFFLTCGEDGWGKKPQCTTTECQKPEFANGFIVGPDENKMYYYTCNEGYKLLTKGWWSAAKCNDSVWSELHQCIANTSCSLPDVPNGEVTPKQNSYEQDANVLIICKQGYQSEVAELTCREGKWPELQQICTPMTNTCPPPPKVKNAVVVTSYQKEYLHDSEVTYQCRQSYTIEGNNKITCKNGEWQNVDITCTNVTYVAADKPTDTNMRPALTVVSCEPPPDGLTIENLPEDQEHTLPEHRIEISCPQEECIVTSVSSGVAITQHQQGDKLSIGQKLEFTCKKSNKVIEGKATVECLENGQWSDPFPTCGPPGCGEPPQVEGGVIIGTVEATYRSGDKVEYTCEANSNLSFKKTCKNGVWTGNTRCTLSCDPPPEELIIKDLQEDRGPVLPDRFIEISCPPGKRLNGSSVLNCGKNGQWNYPFPTCEVVTCEPPPEGLIVKGLPEDHGPILPERLIQISCPPDKTLNGSSGLSCGQDGQWNGPFPTCEDKCRFTGVAQGVVFTPRSARGHMFNRGQKLQFGCRMYGHFLHGNAEVVCSGNGQWSDPFPTCGPPSGCGKPPPLADGDTRFTSKFKYNHNDRVEYTCKNYYTMRGGPSKICNNGDWTGNITCLRPCTVDKEIMLKHNIAFLYSWEEKLYSPHETFLSFRCTGRTRHVGTVSMRQQCIDGVISLPTCQ</sequence>
<organism evidence="8 9">
    <name type="scientific">Channa argus</name>
    <name type="common">Northern snakehead</name>
    <name type="synonym">Ophicephalus argus</name>
    <dbReference type="NCBI Taxonomy" id="215402"/>
    <lineage>
        <taxon>Eukaryota</taxon>
        <taxon>Metazoa</taxon>
        <taxon>Chordata</taxon>
        <taxon>Craniata</taxon>
        <taxon>Vertebrata</taxon>
        <taxon>Euteleostomi</taxon>
        <taxon>Actinopterygii</taxon>
        <taxon>Neopterygii</taxon>
        <taxon>Teleostei</taxon>
        <taxon>Neoteleostei</taxon>
        <taxon>Acanthomorphata</taxon>
        <taxon>Anabantaria</taxon>
        <taxon>Anabantiformes</taxon>
        <taxon>Channoidei</taxon>
        <taxon>Channidae</taxon>
        <taxon>Channa</taxon>
    </lineage>
</organism>
<feature type="domain" description="Sushi" evidence="7">
    <location>
        <begin position="1039"/>
        <end position="1092"/>
    </location>
</feature>
<feature type="domain" description="Sushi" evidence="7">
    <location>
        <begin position="86"/>
        <end position="146"/>
    </location>
</feature>
<dbReference type="Proteomes" id="UP000503349">
    <property type="component" value="Chromosome 6"/>
</dbReference>
<feature type="disulfide bond" evidence="5">
    <location>
        <begin position="1000"/>
        <end position="1027"/>
    </location>
</feature>
<feature type="domain" description="Sushi" evidence="7">
    <location>
        <begin position="675"/>
        <end position="734"/>
    </location>
</feature>
<dbReference type="AlphaFoldDB" id="A0A6G1PK30"/>
<protein>
    <submittedName>
        <fullName evidence="8">Complement factor H H factor 1</fullName>
    </submittedName>
</protein>
<feature type="domain" description="Sushi" evidence="7">
    <location>
        <begin position="394"/>
        <end position="448"/>
    </location>
</feature>
<feature type="domain" description="Sushi" evidence="7">
    <location>
        <begin position="784"/>
        <end position="851"/>
    </location>
</feature>
<feature type="disulfide bond" evidence="5">
    <location>
        <begin position="677"/>
        <end position="720"/>
    </location>
</feature>
<feature type="domain" description="Sushi" evidence="7">
    <location>
        <begin position="208"/>
        <end position="268"/>
    </location>
</feature>
<dbReference type="PANTHER" id="PTHR45785">
    <property type="entry name" value="COMPLEMENT FACTOR H-RELATED"/>
    <property type="match status" value="1"/>
</dbReference>
<dbReference type="InterPro" id="IPR035976">
    <property type="entry name" value="Sushi/SCR/CCP_sf"/>
</dbReference>
<dbReference type="InterPro" id="IPR000436">
    <property type="entry name" value="Sushi_SCR_CCP_dom"/>
</dbReference>
<feature type="domain" description="Sushi" evidence="7">
    <location>
        <begin position="616"/>
        <end position="672"/>
    </location>
</feature>
<feature type="domain" description="Sushi" evidence="7">
    <location>
        <begin position="908"/>
        <end position="968"/>
    </location>
</feature>
<keyword evidence="2 5" id="KW-0768">Sushi</keyword>
<evidence type="ECO:0000313" key="8">
    <source>
        <dbReference type="EMBL" id="KAF3690587.1"/>
    </source>
</evidence>
<evidence type="ECO:0000256" key="3">
    <source>
        <dbReference type="ARBA" id="ARBA00022729"/>
    </source>
</evidence>
<feature type="disulfide bond" evidence="5">
    <location>
        <begin position="149"/>
        <end position="192"/>
    </location>
</feature>
<evidence type="ECO:0000256" key="6">
    <source>
        <dbReference type="SAM" id="SignalP"/>
    </source>
</evidence>
<feature type="disulfide bond" evidence="5">
    <location>
        <begin position="971"/>
        <end position="1014"/>
    </location>
</feature>
<evidence type="ECO:0000259" key="7">
    <source>
        <dbReference type="PROSITE" id="PS50923"/>
    </source>
</evidence>
<evidence type="ECO:0000256" key="5">
    <source>
        <dbReference type="PROSITE-ProRule" id="PRU00302"/>
    </source>
</evidence>
<evidence type="ECO:0000256" key="4">
    <source>
        <dbReference type="ARBA" id="ARBA00023157"/>
    </source>
</evidence>
<feature type="domain" description="Sushi" evidence="7">
    <location>
        <begin position="147"/>
        <end position="207"/>
    </location>
</feature>
<dbReference type="Pfam" id="PF00084">
    <property type="entry name" value="Sushi"/>
    <property type="match status" value="14"/>
</dbReference>
<feature type="disulfide bond" evidence="5">
    <location>
        <begin position="910"/>
        <end position="953"/>
    </location>
</feature>
<feature type="signal peptide" evidence="6">
    <location>
        <begin position="1"/>
        <end position="22"/>
    </location>
</feature>
<feature type="domain" description="Sushi" evidence="7">
    <location>
        <begin position="334"/>
        <end position="393"/>
    </location>
</feature>
<keyword evidence="3 6" id="KW-0732">Signal</keyword>
<feature type="domain" description="Sushi" evidence="7">
    <location>
        <begin position="969"/>
        <end position="1029"/>
    </location>
</feature>
<dbReference type="SMART" id="SM00032">
    <property type="entry name" value="CCP"/>
    <property type="match status" value="18"/>
</dbReference>
<accession>A0A6G1PK30</accession>
<dbReference type="SUPFAM" id="SSF57535">
    <property type="entry name" value="Complement control module/SCR domain"/>
    <property type="match status" value="18"/>
</dbReference>
<dbReference type="PANTHER" id="PTHR45785:SF2">
    <property type="entry name" value="COMPLEMENT FACTOR H-RELATED"/>
    <property type="match status" value="1"/>
</dbReference>
<comment type="caution">
    <text evidence="5">Lacks conserved residue(s) required for the propagation of feature annotation.</text>
</comment>
<dbReference type="InterPro" id="IPR051503">
    <property type="entry name" value="ComplSys_Reg/VirEntry_Med"/>
</dbReference>
<proteinExistence type="predicted"/>
<dbReference type="EMBL" id="CM015717">
    <property type="protein sequence ID" value="KAF3690587.1"/>
    <property type="molecule type" value="Genomic_DNA"/>
</dbReference>
<feature type="chain" id="PRO_5026296088" evidence="6">
    <location>
        <begin position="23"/>
        <end position="1215"/>
    </location>
</feature>
<feature type="disulfide bond" evidence="5">
    <location>
        <begin position="117"/>
        <end position="144"/>
    </location>
</feature>
<reference evidence="8 9" key="1">
    <citation type="submission" date="2019-02" db="EMBL/GenBank/DDBJ databases">
        <title>Opniocepnalus argus genome.</title>
        <authorList>
            <person name="Zhou C."/>
            <person name="Xiao S."/>
        </authorList>
    </citation>
    <scope>NUCLEOTIDE SEQUENCE [LARGE SCALE GENOMIC DNA]</scope>
    <source>
        <strain evidence="8">OARG1902GOOAL</strain>
        <tissue evidence="8">Muscle</tissue>
    </source>
</reference>
<gene>
    <name evidence="8" type="ORF">EXN66_Car006260</name>
</gene>
<keyword evidence="4 5" id="KW-1015">Disulfide bond</keyword>
<name>A0A6G1PK30_CHAAH</name>
<evidence type="ECO:0000256" key="1">
    <source>
        <dbReference type="ARBA" id="ARBA00004328"/>
    </source>
</evidence>
<evidence type="ECO:0000313" key="9">
    <source>
        <dbReference type="Proteomes" id="UP000503349"/>
    </source>
</evidence>
<dbReference type="CDD" id="cd00033">
    <property type="entry name" value="CCP"/>
    <property type="match status" value="10"/>
</dbReference>
<reference evidence="9" key="2">
    <citation type="submission" date="2019-02" db="EMBL/GenBank/DDBJ databases">
        <title>Opniocepnalus argus Var Kimnra genome.</title>
        <authorList>
            <person name="Zhou C."/>
            <person name="Xiao S."/>
        </authorList>
    </citation>
    <scope>NUCLEOTIDE SEQUENCE [LARGE SCALE GENOMIC DNA]</scope>
</reference>